<dbReference type="RefSeq" id="WP_153550090.1">
    <property type="nucleotide sequence ID" value="NZ_CP040089.1"/>
</dbReference>
<name>A0A5Q0UG25_9ARCH</name>
<dbReference type="AlphaFoldDB" id="A0A5Q0UG25"/>
<accession>A0A5Q0UG25</accession>
<dbReference type="GeneID" id="42364834"/>
<evidence type="ECO:0000313" key="1">
    <source>
        <dbReference type="EMBL" id="QGA80351.1"/>
    </source>
</evidence>
<evidence type="ECO:0000313" key="2">
    <source>
        <dbReference type="Proteomes" id="UP000377803"/>
    </source>
</evidence>
<gene>
    <name evidence="1" type="ORF">LC1Nh_0450</name>
</gene>
<keyword evidence="2" id="KW-1185">Reference proteome</keyword>
<organism evidence="1 2">
    <name type="scientific">Candidatus Nanohalobium constans</name>
    <dbReference type="NCBI Taxonomy" id="2565781"/>
    <lineage>
        <taxon>Archaea</taxon>
        <taxon>Candidatus Nanohalarchaeota</taxon>
        <taxon>Candidatus Nanohalobia</taxon>
        <taxon>Candidatus Nanohalobiales</taxon>
        <taxon>Candidatus Nanohalobiaceae</taxon>
        <taxon>Candidatus Nanohalobium</taxon>
    </lineage>
</organism>
<sequence length="225" mass="24535">MEAKILAATLASLAAIFAGLNGGAFTADDIRNTDLANEQLTQESGLQSMLPDIPFIDQLNQKPEPTNKVKAQIQIQDSSDLKLKQATLQASSLKQIQTKNIDIQSDEEIKFKQFKGRLKFDNTSTIKGTAKAINTSGVNITTGIRLNTEADTDKINVENTQRSEMKFSKASIKPTNNSDFGINTNNTNLNINSFTGDITVHTRNKTLIIDGKVDTLKAGKYSLGN</sequence>
<proteinExistence type="predicted"/>
<dbReference type="EMBL" id="CP040089">
    <property type="protein sequence ID" value="QGA80351.1"/>
    <property type="molecule type" value="Genomic_DNA"/>
</dbReference>
<evidence type="ECO:0008006" key="3">
    <source>
        <dbReference type="Google" id="ProtNLM"/>
    </source>
</evidence>
<dbReference type="Proteomes" id="UP000377803">
    <property type="component" value="Chromosome"/>
</dbReference>
<dbReference type="KEGG" id="ncon:LC1Nh_0450"/>
<protein>
    <recommendedName>
        <fullName evidence="3">Adhesin domain-containing protein</fullName>
    </recommendedName>
</protein>
<reference evidence="2" key="1">
    <citation type="submission" date="2019-05" db="EMBL/GenBank/DDBJ databases">
        <title>Candidatus Nanohalobium constans, a novel model system to study the DPANN nano-sized archaea: genomic and physiological characterization of a nanoarchaeon co-cultured with its chitinotrophic host.</title>
        <authorList>
            <person name="La Cono V."/>
            <person name="Arcadi E."/>
            <person name="Crisafi F."/>
            <person name="Denaro R."/>
            <person name="La Spada G."/>
            <person name="Messina E."/>
            <person name="Smedile F."/>
            <person name="Toshchakov S.V."/>
            <person name="Shevchenko M.A."/>
            <person name="Golyshin P.N."/>
            <person name="Golyshina O.V."/>
            <person name="Ferrer M."/>
            <person name="Rohde M."/>
            <person name="Mushegian A."/>
            <person name="Sorokin D.Y."/>
            <person name="Giuliano L."/>
            <person name="Yakimov M.M."/>
        </authorList>
    </citation>
    <scope>NUCLEOTIDE SEQUENCE [LARGE SCALE GENOMIC DNA]</scope>
    <source>
        <strain evidence="2">LC1Nh</strain>
    </source>
</reference>